<evidence type="ECO:0000313" key="2">
    <source>
        <dbReference type="EMBL" id="KAK0387168.1"/>
    </source>
</evidence>
<dbReference type="EMBL" id="JAPDFR010000004">
    <property type="protein sequence ID" value="KAK0387168.1"/>
    <property type="molecule type" value="Genomic_DNA"/>
</dbReference>
<reference evidence="2" key="1">
    <citation type="submission" date="2022-10" db="EMBL/GenBank/DDBJ databases">
        <title>Determination and structural analysis of whole genome sequence of Sarocladium strictum F4-1.</title>
        <authorList>
            <person name="Hu L."/>
            <person name="Jiang Y."/>
        </authorList>
    </citation>
    <scope>NUCLEOTIDE SEQUENCE</scope>
    <source>
        <strain evidence="2">F4-1</strain>
    </source>
</reference>
<dbReference type="InterPro" id="IPR058940">
    <property type="entry name" value="mS26_fungi"/>
</dbReference>
<protein>
    <submittedName>
        <fullName evidence="2">Uncharacterized protein</fullName>
    </submittedName>
</protein>
<gene>
    <name evidence="2" type="ORF">NLU13_5481</name>
</gene>
<keyword evidence="3" id="KW-1185">Reference proteome</keyword>
<organism evidence="2 3">
    <name type="scientific">Sarocladium strictum</name>
    <name type="common">Black bundle disease fungus</name>
    <name type="synonym">Acremonium strictum</name>
    <dbReference type="NCBI Taxonomy" id="5046"/>
    <lineage>
        <taxon>Eukaryota</taxon>
        <taxon>Fungi</taxon>
        <taxon>Dikarya</taxon>
        <taxon>Ascomycota</taxon>
        <taxon>Pezizomycotina</taxon>
        <taxon>Sordariomycetes</taxon>
        <taxon>Hypocreomycetidae</taxon>
        <taxon>Hypocreales</taxon>
        <taxon>Sarocladiaceae</taxon>
        <taxon>Sarocladium</taxon>
    </lineage>
</organism>
<feature type="compositionally biased region" description="Basic and acidic residues" evidence="1">
    <location>
        <begin position="71"/>
        <end position="87"/>
    </location>
</feature>
<proteinExistence type="predicted"/>
<name>A0AA39L7N7_SARSR</name>
<accession>A0AA39L7N7</accession>
<dbReference type="AlphaFoldDB" id="A0AA39L7N7"/>
<evidence type="ECO:0000313" key="3">
    <source>
        <dbReference type="Proteomes" id="UP001175261"/>
    </source>
</evidence>
<dbReference type="Pfam" id="PF26163">
    <property type="entry name" value="mS26"/>
    <property type="match status" value="1"/>
</dbReference>
<dbReference type="CDD" id="cd23703">
    <property type="entry name" value="mS26_PET12"/>
    <property type="match status" value="1"/>
</dbReference>
<evidence type="ECO:0000256" key="1">
    <source>
        <dbReference type="SAM" id="MobiDB-lite"/>
    </source>
</evidence>
<dbReference type="Proteomes" id="UP001175261">
    <property type="component" value="Unassembled WGS sequence"/>
</dbReference>
<comment type="caution">
    <text evidence="2">The sequence shown here is derived from an EMBL/GenBank/DDBJ whole genome shotgun (WGS) entry which is preliminary data.</text>
</comment>
<sequence length="316" mass="35556">MAVLSARSALCARATARTAASLSRAFCTTPSNAQNIIPPQSPSYIRLPSPPQSEETKRSRVRGHLPVPRDIFPRREGRRKVEPDYIEKTAPLPQNPEVEDSSKPNKVREWKRRMAAQRRENLEESLQALWVRRQQSNRQHAQKVSANFNANKRAMRAPERADDRITRSTVLDAMLDTSVKPDPDRFRKAASSAAKVRAIQDAQREARRDALMDLYMKASDFIVNENDLKAEIEKNFSEDFFRKRALSGNLIGAADNVWDVEGLPTTVGEMAKDVMGTSKKPLEASVTEAERTALRTKRIAEEFTGGKIETPESNSN</sequence>
<feature type="region of interest" description="Disordered" evidence="1">
    <location>
        <begin position="33"/>
        <end position="106"/>
    </location>
</feature>